<evidence type="ECO:0000259" key="5">
    <source>
        <dbReference type="PROSITE" id="PS50949"/>
    </source>
</evidence>
<sequence>MGTSLELEEKNEGSNERPDGELDYRMPIYLQLREIVRSRIEEGEYLPGSAIPSENKLAETFGINRLTVRNAVEALVNEGVLQRVQGKGVFVVGDKYEESLEGYGGFVNTVFPEQKHASVKEQTKTLRPAGNKYANYFDIEPDDLIFYMRHFTTIKGQPLSSEEIFVPQEVLPELEAVNSSVFSIKDIFAFYGVELASMQQTMEIIRGLPKLRKMLDVPDGVALIMLTCDHRDSNGRVIAYSRSFIRSDKSSFNIKLHS</sequence>
<evidence type="ECO:0000256" key="3">
    <source>
        <dbReference type="ARBA" id="ARBA00023163"/>
    </source>
</evidence>
<comment type="caution">
    <text evidence="6">The sequence shown here is derived from an EMBL/GenBank/DDBJ whole genome shotgun (WGS) entry which is preliminary data.</text>
</comment>
<name>A0A4R3K996_9FIRM</name>
<proteinExistence type="predicted"/>
<evidence type="ECO:0000256" key="1">
    <source>
        <dbReference type="ARBA" id="ARBA00023015"/>
    </source>
</evidence>
<dbReference type="InterPro" id="IPR011663">
    <property type="entry name" value="UTRA"/>
</dbReference>
<gene>
    <name evidence="6" type="ORF">EDD59_1083</name>
</gene>
<dbReference type="InterPro" id="IPR000524">
    <property type="entry name" value="Tscrpt_reg_HTH_GntR"/>
</dbReference>
<dbReference type="RefSeq" id="WP_132380371.1">
    <property type="nucleotide sequence ID" value="NZ_DAIQXH010000081.1"/>
</dbReference>
<feature type="compositionally biased region" description="Basic and acidic residues" evidence="4">
    <location>
        <begin position="7"/>
        <end position="20"/>
    </location>
</feature>
<reference evidence="6 7" key="1">
    <citation type="submission" date="2019-03" db="EMBL/GenBank/DDBJ databases">
        <title>Genomic Encyclopedia of Type Strains, Phase IV (KMG-IV): sequencing the most valuable type-strain genomes for metagenomic binning, comparative biology and taxonomic classification.</title>
        <authorList>
            <person name="Goeker M."/>
        </authorList>
    </citation>
    <scope>NUCLEOTIDE SEQUENCE [LARGE SCALE GENOMIC DNA]</scope>
    <source>
        <strain evidence="6 7">DSM 29489</strain>
    </source>
</reference>
<dbReference type="Pfam" id="PF00392">
    <property type="entry name" value="GntR"/>
    <property type="match status" value="1"/>
</dbReference>
<dbReference type="OrthoDB" id="9801546at2"/>
<dbReference type="SMART" id="SM00345">
    <property type="entry name" value="HTH_GNTR"/>
    <property type="match status" value="1"/>
</dbReference>
<dbReference type="GO" id="GO:0003700">
    <property type="term" value="F:DNA-binding transcription factor activity"/>
    <property type="evidence" value="ECO:0007669"/>
    <property type="project" value="InterPro"/>
</dbReference>
<dbReference type="PRINTS" id="PR00035">
    <property type="entry name" value="HTHGNTR"/>
</dbReference>
<dbReference type="SUPFAM" id="SSF46785">
    <property type="entry name" value="Winged helix' DNA-binding domain"/>
    <property type="match status" value="1"/>
</dbReference>
<evidence type="ECO:0000256" key="4">
    <source>
        <dbReference type="SAM" id="MobiDB-lite"/>
    </source>
</evidence>
<dbReference type="Pfam" id="PF07702">
    <property type="entry name" value="UTRA"/>
    <property type="match status" value="1"/>
</dbReference>
<dbReference type="CDD" id="cd07377">
    <property type="entry name" value="WHTH_GntR"/>
    <property type="match status" value="1"/>
</dbReference>
<dbReference type="PANTHER" id="PTHR44846:SF1">
    <property type="entry name" value="MANNOSYL-D-GLYCERATE TRANSPORT_METABOLISM SYSTEM REPRESSOR MNGR-RELATED"/>
    <property type="match status" value="1"/>
</dbReference>
<dbReference type="InterPro" id="IPR050679">
    <property type="entry name" value="Bact_HTH_transcr_reg"/>
</dbReference>
<keyword evidence="3" id="KW-0804">Transcription</keyword>
<dbReference type="SUPFAM" id="SSF64288">
    <property type="entry name" value="Chorismate lyase-like"/>
    <property type="match status" value="1"/>
</dbReference>
<evidence type="ECO:0000313" key="7">
    <source>
        <dbReference type="Proteomes" id="UP000295726"/>
    </source>
</evidence>
<keyword evidence="1" id="KW-0805">Transcription regulation</keyword>
<dbReference type="InterPro" id="IPR036388">
    <property type="entry name" value="WH-like_DNA-bd_sf"/>
</dbReference>
<feature type="region of interest" description="Disordered" evidence="4">
    <location>
        <begin position="1"/>
        <end position="20"/>
    </location>
</feature>
<dbReference type="Proteomes" id="UP000295726">
    <property type="component" value="Unassembled WGS sequence"/>
</dbReference>
<protein>
    <submittedName>
        <fullName evidence="6">GntR family transcriptional regulator</fullName>
    </submittedName>
</protein>
<dbReference type="PANTHER" id="PTHR44846">
    <property type="entry name" value="MANNOSYL-D-GLYCERATE TRANSPORT/METABOLISM SYSTEM REPRESSOR MNGR-RELATED"/>
    <property type="match status" value="1"/>
</dbReference>
<dbReference type="EMBL" id="SLZZ01000008">
    <property type="protein sequence ID" value="TCS79423.1"/>
    <property type="molecule type" value="Genomic_DNA"/>
</dbReference>
<dbReference type="FunFam" id="1.10.10.10:FF:000079">
    <property type="entry name" value="GntR family transcriptional regulator"/>
    <property type="match status" value="1"/>
</dbReference>
<keyword evidence="7" id="KW-1185">Reference proteome</keyword>
<dbReference type="GO" id="GO:0045892">
    <property type="term" value="P:negative regulation of DNA-templated transcription"/>
    <property type="evidence" value="ECO:0007669"/>
    <property type="project" value="TreeGrafter"/>
</dbReference>
<evidence type="ECO:0000313" key="6">
    <source>
        <dbReference type="EMBL" id="TCS79423.1"/>
    </source>
</evidence>
<evidence type="ECO:0000256" key="2">
    <source>
        <dbReference type="ARBA" id="ARBA00023125"/>
    </source>
</evidence>
<keyword evidence="2" id="KW-0238">DNA-binding</keyword>
<dbReference type="GO" id="GO:0003677">
    <property type="term" value="F:DNA binding"/>
    <property type="evidence" value="ECO:0007669"/>
    <property type="project" value="UniProtKB-KW"/>
</dbReference>
<organism evidence="6 7">
    <name type="scientific">Muricomes intestini</name>
    <dbReference type="NCBI Taxonomy" id="1796634"/>
    <lineage>
        <taxon>Bacteria</taxon>
        <taxon>Bacillati</taxon>
        <taxon>Bacillota</taxon>
        <taxon>Clostridia</taxon>
        <taxon>Lachnospirales</taxon>
        <taxon>Lachnospiraceae</taxon>
        <taxon>Muricomes</taxon>
    </lineage>
</organism>
<dbReference type="SMART" id="SM00866">
    <property type="entry name" value="UTRA"/>
    <property type="match status" value="1"/>
</dbReference>
<dbReference type="InterPro" id="IPR036390">
    <property type="entry name" value="WH_DNA-bd_sf"/>
</dbReference>
<dbReference type="PROSITE" id="PS50949">
    <property type="entry name" value="HTH_GNTR"/>
    <property type="match status" value="1"/>
</dbReference>
<dbReference type="AlphaFoldDB" id="A0A4R3K996"/>
<feature type="domain" description="HTH gntR-type" evidence="5">
    <location>
        <begin position="26"/>
        <end position="94"/>
    </location>
</feature>
<dbReference type="Gene3D" id="1.10.10.10">
    <property type="entry name" value="Winged helix-like DNA-binding domain superfamily/Winged helix DNA-binding domain"/>
    <property type="match status" value="1"/>
</dbReference>
<dbReference type="InterPro" id="IPR028978">
    <property type="entry name" value="Chorismate_lyase_/UTRA_dom_sf"/>
</dbReference>
<accession>A0A4R3K996</accession>
<dbReference type="Gene3D" id="3.40.1410.10">
    <property type="entry name" value="Chorismate lyase-like"/>
    <property type="match status" value="1"/>
</dbReference>